<organism evidence="1 2">
    <name type="scientific">Smallanthus sonchifolius</name>
    <dbReference type="NCBI Taxonomy" id="185202"/>
    <lineage>
        <taxon>Eukaryota</taxon>
        <taxon>Viridiplantae</taxon>
        <taxon>Streptophyta</taxon>
        <taxon>Embryophyta</taxon>
        <taxon>Tracheophyta</taxon>
        <taxon>Spermatophyta</taxon>
        <taxon>Magnoliopsida</taxon>
        <taxon>eudicotyledons</taxon>
        <taxon>Gunneridae</taxon>
        <taxon>Pentapetalae</taxon>
        <taxon>asterids</taxon>
        <taxon>campanulids</taxon>
        <taxon>Asterales</taxon>
        <taxon>Asteraceae</taxon>
        <taxon>Asteroideae</taxon>
        <taxon>Heliantheae alliance</taxon>
        <taxon>Millerieae</taxon>
        <taxon>Smallanthus</taxon>
    </lineage>
</organism>
<dbReference type="EMBL" id="CM042036">
    <property type="protein sequence ID" value="KAI3743699.1"/>
    <property type="molecule type" value="Genomic_DNA"/>
</dbReference>
<keyword evidence="2" id="KW-1185">Reference proteome</keyword>
<dbReference type="Proteomes" id="UP001056120">
    <property type="component" value="Linkage Group LG19"/>
</dbReference>
<evidence type="ECO:0000313" key="1">
    <source>
        <dbReference type="EMBL" id="KAI3743699.1"/>
    </source>
</evidence>
<accession>A0ACB9DAS4</accession>
<evidence type="ECO:0000313" key="2">
    <source>
        <dbReference type="Proteomes" id="UP001056120"/>
    </source>
</evidence>
<proteinExistence type="predicted"/>
<protein>
    <submittedName>
        <fullName evidence="1">Uncharacterized protein</fullName>
    </submittedName>
</protein>
<reference evidence="2" key="1">
    <citation type="journal article" date="2022" name="Mol. Ecol. Resour.">
        <title>The genomes of chicory, endive, great burdock and yacon provide insights into Asteraceae palaeo-polyploidization history and plant inulin production.</title>
        <authorList>
            <person name="Fan W."/>
            <person name="Wang S."/>
            <person name="Wang H."/>
            <person name="Wang A."/>
            <person name="Jiang F."/>
            <person name="Liu H."/>
            <person name="Zhao H."/>
            <person name="Xu D."/>
            <person name="Zhang Y."/>
        </authorList>
    </citation>
    <scope>NUCLEOTIDE SEQUENCE [LARGE SCALE GENOMIC DNA]</scope>
    <source>
        <strain evidence="2">cv. Yunnan</strain>
    </source>
</reference>
<name>A0ACB9DAS4_9ASTR</name>
<reference evidence="1 2" key="2">
    <citation type="journal article" date="2022" name="Mol. Ecol. Resour.">
        <title>The genomes of chicory, endive, great burdock and yacon provide insights into Asteraceae paleo-polyploidization history and plant inulin production.</title>
        <authorList>
            <person name="Fan W."/>
            <person name="Wang S."/>
            <person name="Wang H."/>
            <person name="Wang A."/>
            <person name="Jiang F."/>
            <person name="Liu H."/>
            <person name="Zhao H."/>
            <person name="Xu D."/>
            <person name="Zhang Y."/>
        </authorList>
    </citation>
    <scope>NUCLEOTIDE SEQUENCE [LARGE SCALE GENOMIC DNA]</scope>
    <source>
        <strain evidence="2">cv. Yunnan</strain>
        <tissue evidence="1">Leaves</tissue>
    </source>
</reference>
<gene>
    <name evidence="1" type="ORF">L1987_56763</name>
</gene>
<sequence>MKTYIESKQRSYLHRHQTPTVAVVFAMVVKLYRSARKRVVWGREKSGGGKIVIILRSNLSFRFAKISVCIVEMIVNMDCHGCERKIRKALQNIDGVESIEIDMNMQKVTVTGWVDQEKVLKKVRRTGKKAELWPFPNDPEVGFTQQYADLYSYHSDPATYFHEQQPVISMNNYYGYNNEYGHLEMPYSSTGVSERVSTAFSDENVNACSVM</sequence>
<comment type="caution">
    <text evidence="1">The sequence shown here is derived from an EMBL/GenBank/DDBJ whole genome shotgun (WGS) entry which is preliminary data.</text>
</comment>